<proteinExistence type="predicted"/>
<evidence type="ECO:0000313" key="5">
    <source>
        <dbReference type="EMBL" id="OAP58566.1"/>
    </source>
</evidence>
<dbReference type="EMBL" id="LVYI01000006">
    <property type="protein sequence ID" value="OAP58566.1"/>
    <property type="molecule type" value="Genomic_DNA"/>
</dbReference>
<dbReference type="AlphaFoldDB" id="A0A178ZGI7"/>
<feature type="region of interest" description="Disordered" evidence="2">
    <location>
        <begin position="61"/>
        <end position="125"/>
    </location>
</feature>
<evidence type="ECO:0000256" key="1">
    <source>
        <dbReference type="SAM" id="Coils"/>
    </source>
</evidence>
<dbReference type="Proteomes" id="UP000078343">
    <property type="component" value="Unassembled WGS sequence"/>
</dbReference>
<keyword evidence="1" id="KW-0175">Coiled coil</keyword>
<evidence type="ECO:0000256" key="2">
    <source>
        <dbReference type="SAM" id="MobiDB-lite"/>
    </source>
</evidence>
<feature type="domain" description="DUF7605" evidence="4">
    <location>
        <begin position="676"/>
        <end position="857"/>
    </location>
</feature>
<name>A0A178ZGI7_9EURO</name>
<evidence type="ECO:0000259" key="4">
    <source>
        <dbReference type="Pfam" id="PF24564"/>
    </source>
</evidence>
<reference evidence="5 6" key="1">
    <citation type="submission" date="2016-04" db="EMBL/GenBank/DDBJ databases">
        <title>Draft genome of Fonsecaea erecta CBS 125763.</title>
        <authorList>
            <person name="Weiss V.A."/>
            <person name="Vicente V.A."/>
            <person name="Raittz R.T."/>
            <person name="Moreno L.F."/>
            <person name="De Souza E.M."/>
            <person name="Pedrosa F.O."/>
            <person name="Steffens M.B."/>
            <person name="Faoro H."/>
            <person name="Tadra-Sfeir M.Z."/>
            <person name="Najafzadeh M.J."/>
            <person name="Felipe M.S."/>
            <person name="Teixeira M."/>
            <person name="Sun J."/>
            <person name="Xi L."/>
            <person name="Gomes R."/>
            <person name="De Azevedo C.M."/>
            <person name="Salgado C.G."/>
            <person name="Da Silva M.B."/>
            <person name="Nascimento M.F."/>
            <person name="Queiroz-Telles F."/>
            <person name="Attili D.S."/>
            <person name="Gorbushina A."/>
        </authorList>
    </citation>
    <scope>NUCLEOTIDE SEQUENCE [LARGE SCALE GENOMIC DNA]</scope>
    <source>
        <strain evidence="5 6">CBS 125763</strain>
    </source>
</reference>
<dbReference type="GeneID" id="30011824"/>
<dbReference type="PANTHER" id="PTHR36681:SF3">
    <property type="entry name" value="NUCLEAR GTPASE, GERMINAL CENTER-ASSOCIATED, TANDEM DUPLICATE 3"/>
    <property type="match status" value="1"/>
</dbReference>
<dbReference type="PANTHER" id="PTHR36681">
    <property type="entry name" value="NUCLEAR GTPASE, GERMINAL CENTER-ASSOCIATED, TANDEM DUPLICATE 3"/>
    <property type="match status" value="1"/>
</dbReference>
<comment type="caution">
    <text evidence="5">The sequence shown here is derived from an EMBL/GenBank/DDBJ whole genome shotgun (WGS) entry which is preliminary data.</text>
</comment>
<dbReference type="InterPro" id="IPR056024">
    <property type="entry name" value="DUF7605"/>
</dbReference>
<dbReference type="SUPFAM" id="SSF52540">
    <property type="entry name" value="P-loop containing nucleoside triphosphate hydrolases"/>
    <property type="match status" value="1"/>
</dbReference>
<evidence type="ECO:0000259" key="3">
    <source>
        <dbReference type="Pfam" id="PF00350"/>
    </source>
</evidence>
<dbReference type="InterPro" id="IPR045063">
    <property type="entry name" value="Dynamin_N"/>
</dbReference>
<dbReference type="RefSeq" id="XP_018691933.1">
    <property type="nucleotide sequence ID" value="XM_018839165.1"/>
</dbReference>
<accession>A0A178ZGI7</accession>
<dbReference type="InterPro" id="IPR027417">
    <property type="entry name" value="P-loop_NTPase"/>
</dbReference>
<dbReference type="Pfam" id="PF00350">
    <property type="entry name" value="Dynamin_N"/>
    <property type="match status" value="1"/>
</dbReference>
<dbReference type="OrthoDB" id="3598281at2759"/>
<protein>
    <submittedName>
        <fullName evidence="5">Uncharacterized protein</fullName>
    </submittedName>
</protein>
<keyword evidence="6" id="KW-1185">Reference proteome</keyword>
<feature type="domain" description="Dynamin N-terminal" evidence="3">
    <location>
        <begin position="180"/>
        <end position="428"/>
    </location>
</feature>
<dbReference type="Pfam" id="PF24564">
    <property type="entry name" value="DUF7605"/>
    <property type="match status" value="1"/>
</dbReference>
<organism evidence="5 6">
    <name type="scientific">Fonsecaea erecta</name>
    <dbReference type="NCBI Taxonomy" id="1367422"/>
    <lineage>
        <taxon>Eukaryota</taxon>
        <taxon>Fungi</taxon>
        <taxon>Dikarya</taxon>
        <taxon>Ascomycota</taxon>
        <taxon>Pezizomycotina</taxon>
        <taxon>Eurotiomycetes</taxon>
        <taxon>Chaetothyriomycetidae</taxon>
        <taxon>Chaetothyriales</taxon>
        <taxon>Herpotrichiellaceae</taxon>
        <taxon>Fonsecaea</taxon>
    </lineage>
</organism>
<feature type="coiled-coil region" evidence="1">
    <location>
        <begin position="887"/>
        <end position="933"/>
    </location>
</feature>
<dbReference type="Gene3D" id="3.40.50.300">
    <property type="entry name" value="P-loop containing nucleotide triphosphate hydrolases"/>
    <property type="match status" value="2"/>
</dbReference>
<feature type="coiled-coil region" evidence="1">
    <location>
        <begin position="459"/>
        <end position="486"/>
    </location>
</feature>
<evidence type="ECO:0000313" key="6">
    <source>
        <dbReference type="Proteomes" id="UP000078343"/>
    </source>
</evidence>
<gene>
    <name evidence="5" type="ORF">AYL99_07656</name>
</gene>
<dbReference type="STRING" id="1367422.A0A178ZGI7"/>
<sequence>MRPLPLRVPPAVEHVEPHPLQQPVSLNRCFRSSRAISYVNGQRYARNSVDDVAYGVENIRLGTQNTPPATPTPHTYLDPRSPSPNTPHEAATRSPRSASRRRSGSHVDLTHKVAEEEPPPSQFHAPEFQREFGHARNLVNHLVNVLASSSLHNETQSGIGALYQQAVALSRFQKPSTRTVGLVGDQGVGKSSVLNSLLDFKSFARSGNNGSACTCVATEYHYHEHADFAIEVEYFTLDELQDQLTELLQAYRHYHLPESNEKQSDLEEKAKVAEDTFRAAFRSHRTYNEEFLLDNPEATVLQTLLTWARNSGLPLRDTPGAGPEIEFFNEAEQCSDRLVEITSEPNSSNEASAWPFIRKIKVYLNAYILSKGLILVDLPGLRDLNSAWLRITERYLLECDEIFAICPIGRATTDASVREVFELARQASLSRVGIICTKSEEIQADEAQREFGAEAGTYIKKLRDRREEMQESLEEIERRISDLIIDTDTEAEGDKEERRKLARLQRAASKSRKSLEQVQFELKTFLITTRNQKVTAEIRAVYESRMPQGNLPVFCVSNREYWEHRKKPAGEAMPFLHLSGILEVRKHCLSVVAESQLRTAVDYMVNAIPGLLGSVELWVQSGVRDLSSGGKQAVRDTIERIEKALYNLNLSKSPVNASARTMEREFKTRIARIMKQHSKTWCKAAENATIEWRGWSSGTFSAFCRKYGDHHTTTIGTRHWNEEAIEAMVTQLATPWQTLRQNLRDLQFHLLETINDCFNRSIAISIEAETTADSLPTLTKNIEHRHALLVAKVEKLEDDFERGLSILQTDAFSGIHSSFIGQHMKPSYDKTILLSGTGSDIQRKRIIQEAFSDDQLFVCHRQQLQDRFCALARDLQDEIQDAIARHLADVQSDLDMLKNTHVALESEQHCEFRRRVEDTVQNIRQEMEEIHAVVAPSEPLAVT</sequence>